<dbReference type="VEuPathDB" id="MicrosporidiaDB:Eint_080590"/>
<dbReference type="PANTHER" id="PTHR12709:SF1">
    <property type="entry name" value="DNA-DIRECTED RNA POLYMERASE III SUBUNIT RPC8"/>
    <property type="match status" value="1"/>
</dbReference>
<dbReference type="GO" id="GO:0006384">
    <property type="term" value="P:transcription initiation at RNA polymerase III promoter"/>
    <property type="evidence" value="ECO:0007669"/>
    <property type="project" value="TreeGrafter"/>
</dbReference>
<evidence type="ECO:0000256" key="2">
    <source>
        <dbReference type="ARBA" id="ARBA00009307"/>
    </source>
</evidence>
<gene>
    <name evidence="6" type="ORF">Eint_080590</name>
</gene>
<evidence type="ECO:0000256" key="1">
    <source>
        <dbReference type="ARBA" id="ARBA00004123"/>
    </source>
</evidence>
<keyword evidence="7" id="KW-1185">Reference proteome</keyword>
<evidence type="ECO:0000256" key="3">
    <source>
        <dbReference type="ARBA" id="ARBA00022478"/>
    </source>
</evidence>
<evidence type="ECO:0000259" key="5">
    <source>
        <dbReference type="Pfam" id="PF08292"/>
    </source>
</evidence>
<evidence type="ECO:0000313" key="7">
    <source>
        <dbReference type="Proteomes" id="UP000002313"/>
    </source>
</evidence>
<reference evidence="6 7" key="1">
    <citation type="journal article" date="2010" name="Nat. Commun.">
        <title>The complete sequence of the smallest known nuclear genome from the microsporidian Encephalitozoon intestinalis.</title>
        <authorList>
            <person name="Corradi N."/>
            <person name="Pombert J.-F."/>
            <person name="Farinelli L."/>
            <person name="Didier E.S."/>
            <person name="Keeling P.J."/>
        </authorList>
    </citation>
    <scope>NUCLEOTIDE SEQUENCE [LARGE SCALE GENOMIC DNA]</scope>
    <source>
        <strain evidence="6 7">ATCC 50506</strain>
    </source>
</reference>
<dbReference type="HOGENOM" id="CLU_073901_2_0_1"/>
<dbReference type="GO" id="GO:0005666">
    <property type="term" value="C:RNA polymerase III complex"/>
    <property type="evidence" value="ECO:0007669"/>
    <property type="project" value="TreeGrafter"/>
</dbReference>
<dbReference type="Gene3D" id="3.30.1490.120">
    <property type="entry name" value="RNA polymerase Rpb7-like, N-terminal domain"/>
    <property type="match status" value="1"/>
</dbReference>
<comment type="similarity">
    <text evidence="2">Belongs to the eukaryotic RPB7/RPC8 RNA polymerase subunit family.</text>
</comment>
<sequence length="177" mass="20979">MFYSAKIEDKIKISLNSNVEKKREVFEELKKKYVGRTLENTSMCVLIERVIDVYEYKVYDEFLVAEVEFEALFFRFFKDEVGCGTILEQNEKGIRIGVSFFHNLWAKKDFLPSVSEKAYVSDCGEKQLAWVWIYRENKLYFRRKSCIRFRVLHPEEKSSLVLCGLNEAGLGPLEWWV</sequence>
<feature type="domain" description="RNA polymerase III subunit Rpc25" evidence="5">
    <location>
        <begin position="83"/>
        <end position="152"/>
    </location>
</feature>
<name>E0S8K0_ENCIT</name>
<dbReference type="AlphaFoldDB" id="E0S8K0"/>
<proteinExistence type="inferred from homology"/>
<dbReference type="GeneID" id="9698179"/>
<keyword evidence="3 6" id="KW-0240">DNA-directed RNA polymerase</keyword>
<evidence type="ECO:0000256" key="4">
    <source>
        <dbReference type="ARBA" id="ARBA00023163"/>
    </source>
</evidence>
<dbReference type="Proteomes" id="UP000002313">
    <property type="component" value="Chromosome VIII"/>
</dbReference>
<dbReference type="InterPro" id="IPR012340">
    <property type="entry name" value="NA-bd_OB-fold"/>
</dbReference>
<dbReference type="SUPFAM" id="SSF88798">
    <property type="entry name" value="N-terminal, heterodimerisation domain of RBP7 (RpoE)"/>
    <property type="match status" value="1"/>
</dbReference>
<comment type="subcellular location">
    <subcellularLocation>
        <location evidence="1">Nucleus</location>
    </subcellularLocation>
</comment>
<dbReference type="InterPro" id="IPR045113">
    <property type="entry name" value="Rpb7-like"/>
</dbReference>
<dbReference type="EMBL" id="CP001949">
    <property type="protein sequence ID" value="ADM11994.1"/>
    <property type="molecule type" value="Genomic_DNA"/>
</dbReference>
<dbReference type="Gene3D" id="2.40.50.140">
    <property type="entry name" value="Nucleic acid-binding proteins"/>
    <property type="match status" value="1"/>
</dbReference>
<protein>
    <submittedName>
        <fullName evidence="6">DNA-directed RNA polymerase subunit E</fullName>
    </submittedName>
</protein>
<keyword evidence="4" id="KW-0804">Transcription</keyword>
<dbReference type="OrthoDB" id="10256606at2759"/>
<dbReference type="KEGG" id="ein:Eint_080590"/>
<dbReference type="RefSeq" id="XP_003073354.1">
    <property type="nucleotide sequence ID" value="XM_003073308.1"/>
</dbReference>
<dbReference type="InterPro" id="IPR036898">
    <property type="entry name" value="RNA_pol_Rpb7-like_N_sf"/>
</dbReference>
<dbReference type="InterPro" id="IPR013238">
    <property type="entry name" value="RNA_pol_III_Rbc25"/>
</dbReference>
<reference evidence="6 7" key="2">
    <citation type="journal article" date="2012" name="Proc. Natl. Acad. Sci. U.S.A.">
        <title>Gain and loss of multiple functionally related, horizontally transferred genes in the reduced genomes of two microsporidian parasites.</title>
        <authorList>
            <person name="Pombert J.-F."/>
            <person name="Selman M."/>
            <person name="Burki F."/>
            <person name="Bardell F.T."/>
            <person name="Farinelli L."/>
            <person name="Solter L.F."/>
            <person name="Whitman D.W."/>
            <person name="Weiss L.M."/>
            <person name="Corradi N."/>
            <person name="Keeling P.J."/>
        </authorList>
    </citation>
    <scope>NUCLEOTIDE SEQUENCE [LARGE SCALE GENOMIC DNA]</scope>
    <source>
        <strain evidence="6 7">ATCC 50506</strain>
    </source>
</reference>
<evidence type="ECO:0000313" key="6">
    <source>
        <dbReference type="EMBL" id="ADM11994.1"/>
    </source>
</evidence>
<accession>E0S8K0</accession>
<dbReference type="Pfam" id="PF08292">
    <property type="entry name" value="RNA_pol_Rbc25"/>
    <property type="match status" value="1"/>
</dbReference>
<organism evidence="6 7">
    <name type="scientific">Encephalitozoon intestinalis (strain ATCC 50506)</name>
    <name type="common">Microsporidian parasite</name>
    <name type="synonym">Septata intestinalis</name>
    <dbReference type="NCBI Taxonomy" id="876142"/>
    <lineage>
        <taxon>Eukaryota</taxon>
        <taxon>Fungi</taxon>
        <taxon>Fungi incertae sedis</taxon>
        <taxon>Microsporidia</taxon>
        <taxon>Unikaryonidae</taxon>
        <taxon>Encephalitozoon</taxon>
    </lineage>
</organism>
<dbReference type="PANTHER" id="PTHR12709">
    <property type="entry name" value="DNA-DIRECTED RNA POLYMERASE II, III"/>
    <property type="match status" value="1"/>
</dbReference>